<keyword evidence="2" id="KW-0378">Hydrolase</keyword>
<dbReference type="SMART" id="SM00943">
    <property type="entry name" value="Prim-Pol"/>
    <property type="match status" value="1"/>
</dbReference>
<dbReference type="InterPro" id="IPR014818">
    <property type="entry name" value="Phage/plasmid_primase_P4_C"/>
</dbReference>
<dbReference type="GO" id="GO:0005524">
    <property type="term" value="F:ATP binding"/>
    <property type="evidence" value="ECO:0007669"/>
    <property type="project" value="UniProtKB-KW"/>
</dbReference>
<sequence length="760" mass="85471">MTNQHAVPCLEAALQLAEAGWYIIPGHPTEKRPYTSGEGWSASRDPDLIKSWWGTWPQATVGINVGLSGLLVVDIDIHDEYENGFESIGRLCRALGKEDDWLDKVSLVTRSGGGGQHHLFRAPDGVDFQSRKIRWMSGVDILVGTSFLVLPPSQHPSGDTYRWLRGPSEFAVEQMPPELLAHFLRRASTGTEPTIGLTGIELASVLVHGSPTGQRNQDLVRLIGWMRRTIGDGPEQRLEIRKQLEDWRNHCQPPYRGVDEDIEFERTWQSGLSLAHQERNPNWPVPVEMAEAGLQLMNPRGLADWLKPRFGAFLRWNTDTETLMVWNDRRWVQDDKSGVQAWTMFRKQGADTSLDRFINQAAADLRAGGDDRSARALETWKPKALDRKYFIDAAVTMVADELFFVSRQNFDQRAELLHCINGVVNLETGALLLHDPSYLNSCLVPYNYNPMAHSPALAKQLNLMFPDDLEMQDFLQQAVGASAFGDNRAKALFVIRGLADTGKSTFMQAIMPVLGMSSGYATSGSKHVFIQTRDDQHPAGLAAVVETRLVSMSEEYGEKDRLNLAVLKAITGGDPMTVRFMRENPFQAVPKCTPWIMTNHDVKITEFDESLRTRICLIDMNTVIPAEARRFNVRDELVAEAEGILTWIVQGAQKVHRHGLVKPARVLVAIDNLIGEQDIVRVWFDERAVHSEEKEGSALTDLYADYTWWVTSNGGHALNNTHFARRLGAYLNVSGKDMVRVRTAYGESRRYPAQLKRYSA</sequence>
<dbReference type="Gene3D" id="3.40.50.300">
    <property type="entry name" value="P-loop containing nucleotide triphosphate hydrolases"/>
    <property type="match status" value="1"/>
</dbReference>
<evidence type="ECO:0000259" key="4">
    <source>
        <dbReference type="PROSITE" id="PS51206"/>
    </source>
</evidence>
<dbReference type="InterPro" id="IPR014015">
    <property type="entry name" value="Helicase_SF3_DNA-vir"/>
</dbReference>
<reference evidence="6" key="1">
    <citation type="submission" date="2020-05" db="EMBL/GenBank/DDBJ databases">
        <authorList>
            <person name="Chiriac C."/>
            <person name="Salcher M."/>
            <person name="Ghai R."/>
            <person name="Kavagutti S V."/>
        </authorList>
    </citation>
    <scope>NUCLEOTIDE SEQUENCE</scope>
</reference>
<feature type="domain" description="SF3 helicase" evidence="4">
    <location>
        <begin position="470"/>
        <end position="633"/>
    </location>
</feature>
<dbReference type="EMBL" id="LR797265">
    <property type="protein sequence ID" value="CAB4198076.1"/>
    <property type="molecule type" value="Genomic_DNA"/>
</dbReference>
<dbReference type="InterPro" id="IPR045455">
    <property type="entry name" value="NrS-1_pol-like_helicase"/>
</dbReference>
<name>A0A6J5S9T2_9CAUD</name>
<dbReference type="Pfam" id="PF08706">
    <property type="entry name" value="D5_N"/>
    <property type="match status" value="1"/>
</dbReference>
<dbReference type="InterPro" id="IPR051620">
    <property type="entry name" value="ORF904-like_C"/>
</dbReference>
<organism evidence="6">
    <name type="scientific">uncultured Caudovirales phage</name>
    <dbReference type="NCBI Taxonomy" id="2100421"/>
    <lineage>
        <taxon>Viruses</taxon>
        <taxon>Duplodnaviria</taxon>
        <taxon>Heunggongvirae</taxon>
        <taxon>Uroviricota</taxon>
        <taxon>Caudoviricetes</taxon>
        <taxon>Peduoviridae</taxon>
        <taxon>Maltschvirus</taxon>
        <taxon>Maltschvirus maltsch</taxon>
    </lineage>
</organism>
<dbReference type="EMBL" id="LR797368">
    <property type="protein sequence ID" value="CAB4210462.1"/>
    <property type="molecule type" value="Genomic_DNA"/>
</dbReference>
<keyword evidence="1" id="KW-0547">Nucleotide-binding</keyword>
<dbReference type="InterPro" id="IPR015330">
    <property type="entry name" value="DNA_primase/pol_bifunc_N"/>
</dbReference>
<dbReference type="PANTHER" id="PTHR35372">
    <property type="entry name" value="ATP BINDING PROTEIN-RELATED"/>
    <property type="match status" value="1"/>
</dbReference>
<proteinExistence type="predicted"/>
<dbReference type="PANTHER" id="PTHR35372:SF2">
    <property type="entry name" value="SF3 HELICASE DOMAIN-CONTAINING PROTEIN"/>
    <property type="match status" value="1"/>
</dbReference>
<evidence type="ECO:0000256" key="1">
    <source>
        <dbReference type="ARBA" id="ARBA00022741"/>
    </source>
</evidence>
<dbReference type="SUPFAM" id="SSF56747">
    <property type="entry name" value="Prim-pol domain"/>
    <property type="match status" value="1"/>
</dbReference>
<dbReference type="Pfam" id="PF09250">
    <property type="entry name" value="Prim-Pol"/>
    <property type="match status" value="1"/>
</dbReference>
<dbReference type="GO" id="GO:0016787">
    <property type="term" value="F:hydrolase activity"/>
    <property type="evidence" value="ECO:0007669"/>
    <property type="project" value="UniProtKB-KW"/>
</dbReference>
<dbReference type="SMART" id="SM00885">
    <property type="entry name" value="D5_N"/>
    <property type="match status" value="1"/>
</dbReference>
<evidence type="ECO:0000256" key="2">
    <source>
        <dbReference type="ARBA" id="ARBA00022801"/>
    </source>
</evidence>
<gene>
    <name evidence="5" type="ORF">UFOVP1306_49</name>
    <name evidence="6" type="ORF">UFOVP1422_51</name>
    <name evidence="7" type="ORF">UFOVP1519_15</name>
</gene>
<evidence type="ECO:0000313" key="7">
    <source>
        <dbReference type="EMBL" id="CAB5227172.1"/>
    </source>
</evidence>
<dbReference type="InterPro" id="IPR027417">
    <property type="entry name" value="P-loop_NTPase"/>
</dbReference>
<dbReference type="SUPFAM" id="SSF52540">
    <property type="entry name" value="P-loop containing nucleoside triphosphate hydrolases"/>
    <property type="match status" value="1"/>
</dbReference>
<evidence type="ECO:0000313" key="5">
    <source>
        <dbReference type="EMBL" id="CAB4198076.1"/>
    </source>
</evidence>
<dbReference type="EMBL" id="LR798370">
    <property type="protein sequence ID" value="CAB5227172.1"/>
    <property type="molecule type" value="Genomic_DNA"/>
</dbReference>
<dbReference type="InterPro" id="IPR006500">
    <property type="entry name" value="Helicase_put_C_phage/plasmid"/>
</dbReference>
<accession>A0A6J5S9T2</accession>
<dbReference type="NCBIfam" id="TIGR01613">
    <property type="entry name" value="primase_Cterm"/>
    <property type="match status" value="1"/>
</dbReference>
<keyword evidence="3" id="KW-0067">ATP-binding</keyword>
<dbReference type="CDD" id="cd04859">
    <property type="entry name" value="Prim_Pol"/>
    <property type="match status" value="1"/>
</dbReference>
<dbReference type="Pfam" id="PF19263">
    <property type="entry name" value="DUF5906"/>
    <property type="match status" value="1"/>
</dbReference>
<evidence type="ECO:0000313" key="6">
    <source>
        <dbReference type="EMBL" id="CAB4210462.1"/>
    </source>
</evidence>
<dbReference type="PROSITE" id="PS51206">
    <property type="entry name" value="SF3_HELICASE_1"/>
    <property type="match status" value="1"/>
</dbReference>
<evidence type="ECO:0000256" key="3">
    <source>
        <dbReference type="ARBA" id="ARBA00022840"/>
    </source>
</evidence>
<protein>
    <submittedName>
        <fullName evidence="6">COG3378 Phage associated DNA primase</fullName>
    </submittedName>
</protein>